<dbReference type="Gene3D" id="3.40.50.10360">
    <property type="entry name" value="Hypothetical protein TT1679"/>
    <property type="match status" value="1"/>
</dbReference>
<proteinExistence type="inferred from homology"/>
<gene>
    <name evidence="2" type="ORF">ENK37_05050</name>
</gene>
<protein>
    <recommendedName>
        <fullName evidence="1">UPF0340 protein ENK37_05050</fullName>
    </recommendedName>
</protein>
<sequence length="198" mass="20940">MGIDLRPFETALDRLLEAARPEPGALMVLGGSTSAVRGERFGQAGDLELAEALLGLIYPRLARRALVLAVQGCEHVNRSLVLPRAAAQRLGLQEVRVVPVPKAGGPLAAVHYQRLPDPAVVADLRGEARLGLDVGGVLVGMHLKPVVVPVPLGDLRLGAASMSGGYSRLPLTGGRRAVYSPEEAEEALRAFTSRPEPR</sequence>
<dbReference type="Proteomes" id="UP000885759">
    <property type="component" value="Unassembled WGS sequence"/>
</dbReference>
<dbReference type="AlphaFoldDB" id="A0A7C4V5L3"/>
<evidence type="ECO:0000313" key="2">
    <source>
        <dbReference type="EMBL" id="HGY09407.1"/>
    </source>
</evidence>
<name>A0A7C4V5L3_9DEIN</name>
<accession>A0A7C4V5L3</accession>
<organism evidence="2">
    <name type="scientific">Oceanithermus profundus</name>
    <dbReference type="NCBI Taxonomy" id="187137"/>
    <lineage>
        <taxon>Bacteria</taxon>
        <taxon>Thermotogati</taxon>
        <taxon>Deinococcota</taxon>
        <taxon>Deinococci</taxon>
        <taxon>Thermales</taxon>
        <taxon>Thermaceae</taxon>
        <taxon>Oceanithermus</taxon>
    </lineage>
</organism>
<comment type="caution">
    <text evidence="2">The sequence shown here is derived from an EMBL/GenBank/DDBJ whole genome shotgun (WGS) entry which is preliminary data.</text>
</comment>
<dbReference type="SUPFAM" id="SSF110710">
    <property type="entry name" value="TTHA0583/YokD-like"/>
    <property type="match status" value="1"/>
</dbReference>
<reference evidence="2" key="1">
    <citation type="journal article" date="2020" name="mSystems">
        <title>Genome- and Community-Level Interaction Insights into Carbon Utilization and Element Cycling Functions of Hydrothermarchaeota in Hydrothermal Sediment.</title>
        <authorList>
            <person name="Zhou Z."/>
            <person name="Liu Y."/>
            <person name="Xu W."/>
            <person name="Pan J."/>
            <person name="Luo Z.H."/>
            <person name="Li M."/>
        </authorList>
    </citation>
    <scope>NUCLEOTIDE SEQUENCE [LARGE SCALE GENOMIC DNA]</scope>
    <source>
        <strain evidence="2">HyVt-570</strain>
    </source>
</reference>
<dbReference type="InterPro" id="IPR028345">
    <property type="entry name" value="Antibiotic_NAT-like"/>
</dbReference>
<dbReference type="InterPro" id="IPR006340">
    <property type="entry name" value="DUF436"/>
</dbReference>
<dbReference type="EMBL" id="DRPZ01000139">
    <property type="protein sequence ID" value="HGY09407.1"/>
    <property type="molecule type" value="Genomic_DNA"/>
</dbReference>
<dbReference type="Pfam" id="PF04260">
    <property type="entry name" value="DUF436"/>
    <property type="match status" value="1"/>
</dbReference>
<dbReference type="HAMAP" id="MF_00800">
    <property type="entry name" value="UPF0340"/>
    <property type="match status" value="1"/>
</dbReference>
<comment type="similarity">
    <text evidence="1">Belongs to the UPF0340 family.</text>
</comment>
<evidence type="ECO:0000256" key="1">
    <source>
        <dbReference type="HAMAP-Rule" id="MF_00800"/>
    </source>
</evidence>